<evidence type="ECO:0000313" key="3">
    <source>
        <dbReference type="Proteomes" id="UP000193648"/>
    </source>
</evidence>
<proteinExistence type="predicted"/>
<sequence length="153" mass="16509">MTAALTDLNVITNLAIGLNTPSLSPNSPAVTAPAPIAITDPMPAAESEVTATDRDFSYALCPSGIGSRQERVDHNNDGSPLPEHGDEPIGELRGSVFSRVLRFLKRAVSCDCCHGHDQEEGEEGYPYSFHLYHLEHHLQHSTDDSAGSFVIIN</sequence>
<evidence type="ECO:0000256" key="1">
    <source>
        <dbReference type="SAM" id="MobiDB-lite"/>
    </source>
</evidence>
<gene>
    <name evidence="2" type="ORF">BCR41DRAFT_402201</name>
</gene>
<comment type="caution">
    <text evidence="2">The sequence shown here is derived from an EMBL/GenBank/DDBJ whole genome shotgun (WGS) entry which is preliminary data.</text>
</comment>
<dbReference type="Proteomes" id="UP000193648">
    <property type="component" value="Unassembled WGS sequence"/>
</dbReference>
<accession>A0A1Y2G7I3</accession>
<feature type="region of interest" description="Disordered" evidence="1">
    <location>
        <begin position="67"/>
        <end position="90"/>
    </location>
</feature>
<reference evidence="2 3" key="1">
    <citation type="submission" date="2016-07" db="EMBL/GenBank/DDBJ databases">
        <title>Pervasive Adenine N6-methylation of Active Genes in Fungi.</title>
        <authorList>
            <consortium name="DOE Joint Genome Institute"/>
            <person name="Mondo S.J."/>
            <person name="Dannebaum R.O."/>
            <person name="Kuo R.C."/>
            <person name="Labutti K."/>
            <person name="Haridas S."/>
            <person name="Kuo A."/>
            <person name="Salamov A."/>
            <person name="Ahrendt S.R."/>
            <person name="Lipzen A."/>
            <person name="Sullivan W."/>
            <person name="Andreopoulos W.B."/>
            <person name="Clum A."/>
            <person name="Lindquist E."/>
            <person name="Daum C."/>
            <person name="Ramamoorthy G.K."/>
            <person name="Gryganskyi A."/>
            <person name="Culley D."/>
            <person name="Magnuson J.K."/>
            <person name="James T.Y."/>
            <person name="O'Malley M.A."/>
            <person name="Stajich J.E."/>
            <person name="Spatafora J.W."/>
            <person name="Visel A."/>
            <person name="Grigoriev I.V."/>
        </authorList>
    </citation>
    <scope>NUCLEOTIDE SEQUENCE [LARGE SCALE GENOMIC DNA]</scope>
    <source>
        <strain evidence="2 3">NRRL 3116</strain>
    </source>
</reference>
<keyword evidence="3" id="KW-1185">Reference proteome</keyword>
<dbReference type="RefSeq" id="XP_021875474.1">
    <property type="nucleotide sequence ID" value="XM_022029287.1"/>
</dbReference>
<dbReference type="InParanoid" id="A0A1Y2G7I3"/>
<protein>
    <submittedName>
        <fullName evidence="2">Uncharacterized protein</fullName>
    </submittedName>
</protein>
<name>A0A1Y2G7I3_9FUNG</name>
<dbReference type="AlphaFoldDB" id="A0A1Y2G7I3"/>
<dbReference type="GeneID" id="33571130"/>
<evidence type="ECO:0000313" key="2">
    <source>
        <dbReference type="EMBL" id="ORY96042.1"/>
    </source>
</evidence>
<dbReference type="EMBL" id="MCFF01000079">
    <property type="protein sequence ID" value="ORY96042.1"/>
    <property type="molecule type" value="Genomic_DNA"/>
</dbReference>
<organism evidence="2 3">
    <name type="scientific">Lobosporangium transversale</name>
    <dbReference type="NCBI Taxonomy" id="64571"/>
    <lineage>
        <taxon>Eukaryota</taxon>
        <taxon>Fungi</taxon>
        <taxon>Fungi incertae sedis</taxon>
        <taxon>Mucoromycota</taxon>
        <taxon>Mortierellomycotina</taxon>
        <taxon>Mortierellomycetes</taxon>
        <taxon>Mortierellales</taxon>
        <taxon>Mortierellaceae</taxon>
        <taxon>Lobosporangium</taxon>
    </lineage>
</organism>